<dbReference type="PANTHER" id="PTHR33171:SF17">
    <property type="entry name" value="LARA-LIKE N-TERMINAL DOMAIN-CONTAINING PROTEIN"/>
    <property type="match status" value="1"/>
</dbReference>
<dbReference type="Gene3D" id="3.90.226.30">
    <property type="match status" value="1"/>
</dbReference>
<protein>
    <submittedName>
        <fullName evidence="3">Nickel-dependent lactate racemase</fullName>
    </submittedName>
</protein>
<gene>
    <name evidence="3" type="primary">larA</name>
    <name evidence="3" type="ORF">DN069_05175</name>
</gene>
<dbReference type="Pfam" id="PF21113">
    <property type="entry name" value="LarA_C"/>
    <property type="match status" value="1"/>
</dbReference>
<comment type="caution">
    <text evidence="3">The sequence shown here is derived from an EMBL/GenBank/DDBJ whole genome shotgun (WGS) entry which is preliminary data.</text>
</comment>
<dbReference type="SUPFAM" id="SSF53335">
    <property type="entry name" value="S-adenosyl-L-methionine-dependent methyltransferases"/>
    <property type="match status" value="1"/>
</dbReference>
<dbReference type="OrthoDB" id="9770545at2"/>
<evidence type="ECO:0000313" key="4">
    <source>
        <dbReference type="Proteomes" id="UP000248889"/>
    </source>
</evidence>
<evidence type="ECO:0000313" key="3">
    <source>
        <dbReference type="EMBL" id="RAG86675.1"/>
    </source>
</evidence>
<dbReference type="RefSeq" id="WP_111499630.1">
    <property type="nucleotide sequence ID" value="NZ_QKYN01000022.1"/>
</dbReference>
<evidence type="ECO:0000259" key="1">
    <source>
        <dbReference type="Pfam" id="PF09861"/>
    </source>
</evidence>
<dbReference type="InterPro" id="IPR018657">
    <property type="entry name" value="LarA-like_N"/>
</dbReference>
<dbReference type="InterPro" id="IPR043166">
    <property type="entry name" value="LarA-like_C"/>
</dbReference>
<dbReference type="EMBL" id="QKYN01000022">
    <property type="protein sequence ID" value="RAG86675.1"/>
    <property type="molecule type" value="Genomic_DNA"/>
</dbReference>
<organism evidence="3 4">
    <name type="scientific">Streptacidiphilus pinicola</name>
    <dbReference type="NCBI Taxonomy" id="2219663"/>
    <lineage>
        <taxon>Bacteria</taxon>
        <taxon>Bacillati</taxon>
        <taxon>Actinomycetota</taxon>
        <taxon>Actinomycetes</taxon>
        <taxon>Kitasatosporales</taxon>
        <taxon>Streptomycetaceae</taxon>
        <taxon>Streptacidiphilus</taxon>
    </lineage>
</organism>
<dbReference type="InterPro" id="IPR048520">
    <property type="entry name" value="LarA_C"/>
</dbReference>
<dbReference type="GO" id="GO:0050043">
    <property type="term" value="F:lactate racemase activity"/>
    <property type="evidence" value="ECO:0007669"/>
    <property type="project" value="InterPro"/>
</dbReference>
<dbReference type="Proteomes" id="UP000248889">
    <property type="component" value="Unassembled WGS sequence"/>
</dbReference>
<dbReference type="NCBIfam" id="NF033504">
    <property type="entry name" value="Ni_dep_LarA"/>
    <property type="match status" value="1"/>
</dbReference>
<proteinExistence type="predicted"/>
<dbReference type="AlphaFoldDB" id="A0A2X0KC59"/>
<accession>A0A2X0KC59</accession>
<name>A0A2X0KC59_9ACTN</name>
<dbReference type="Gene3D" id="3.40.50.11440">
    <property type="match status" value="1"/>
</dbReference>
<keyword evidence="4" id="KW-1185">Reference proteome</keyword>
<sequence length="429" mass="45961">MKVRLAYGETGLDIDVDPAVTTVVEPLHHPGAADESAVLREALRRPVAGPPLRERVRPGQTVAISACDGTRPQPRHLMIPAVLAELDGIVRPEDVVVLVATGTHRGNDPDELRRMFGDEVVDRIRIVNHDARDATRLAWMGIWGDGVPVRLNRAWVEADVRITTGFVEPHFFAGFSGGPKLVAPGLAGLETVLVLHDAERIADPRATWGVTHGNPVHDDVRAIAEGTGVDFALDVVLNREQRIVAAFGGDLLPMHAAATAAARRIAMCPVDQRFDVVVTTNAGHPLDQNLYQSVKGMSAAHTVVRPGGLIVCAAECRDGFPDHGSYREVLASAPSPQALLADIRARSQTVPDQWQVQVQARIQASCRVVMHTSHLSDAELATAHLEQTADISATVAEALAAAGPDARVCVLPEGPMTIPYLRNGADTAR</sequence>
<dbReference type="PANTHER" id="PTHR33171">
    <property type="entry name" value="LAR_N DOMAIN-CONTAINING PROTEIN"/>
    <property type="match status" value="1"/>
</dbReference>
<dbReference type="InterPro" id="IPR047926">
    <property type="entry name" value="Ni_dep_LarA"/>
</dbReference>
<feature type="domain" description="LarA-like N-terminal" evidence="1">
    <location>
        <begin position="7"/>
        <end position="209"/>
    </location>
</feature>
<dbReference type="InterPro" id="IPR029063">
    <property type="entry name" value="SAM-dependent_MTases_sf"/>
</dbReference>
<reference evidence="3 4" key="1">
    <citation type="submission" date="2018-06" db="EMBL/GenBank/DDBJ databases">
        <title>Streptacidiphilus pinicola sp. nov., isolated from pine grove soil.</title>
        <authorList>
            <person name="Roh S.G."/>
            <person name="Park S."/>
            <person name="Kim M.-K."/>
            <person name="Yun B.-R."/>
            <person name="Park J."/>
            <person name="Kim M.J."/>
            <person name="Kim Y.S."/>
            <person name="Kim S.B."/>
        </authorList>
    </citation>
    <scope>NUCLEOTIDE SEQUENCE [LARGE SCALE GENOMIC DNA]</scope>
    <source>
        <strain evidence="3 4">MMS16-CNU450</strain>
    </source>
</reference>
<dbReference type="InterPro" id="IPR048068">
    <property type="entry name" value="LarA-like"/>
</dbReference>
<evidence type="ECO:0000259" key="2">
    <source>
        <dbReference type="Pfam" id="PF21113"/>
    </source>
</evidence>
<dbReference type="Pfam" id="PF09861">
    <property type="entry name" value="Lar_N"/>
    <property type="match status" value="1"/>
</dbReference>
<feature type="domain" description="Lactate racemase C-terminal" evidence="2">
    <location>
        <begin position="273"/>
        <end position="414"/>
    </location>
</feature>